<evidence type="ECO:0000313" key="2">
    <source>
        <dbReference type="EMBL" id="EUA23114.1"/>
    </source>
</evidence>
<dbReference type="InterPro" id="IPR042099">
    <property type="entry name" value="ANL_N_sf"/>
</dbReference>
<gene>
    <name evidence="2" type="ORF">I553_5680</name>
</gene>
<organism evidence="2">
    <name type="scientific">Mycobacterium xenopi 4042</name>
    <dbReference type="NCBI Taxonomy" id="1299334"/>
    <lineage>
        <taxon>Bacteria</taxon>
        <taxon>Bacillati</taxon>
        <taxon>Actinomycetota</taxon>
        <taxon>Actinomycetes</taxon>
        <taxon>Mycobacteriales</taxon>
        <taxon>Mycobacteriaceae</taxon>
        <taxon>Mycobacterium</taxon>
    </lineage>
</organism>
<dbReference type="AlphaFoldDB" id="X7ZV40"/>
<evidence type="ECO:0000256" key="1">
    <source>
        <dbReference type="SAM" id="MobiDB-lite"/>
    </source>
</evidence>
<accession>X7ZV40</accession>
<reference evidence="2" key="1">
    <citation type="submission" date="2014-01" db="EMBL/GenBank/DDBJ databases">
        <authorList>
            <person name="Brown-Elliot B."/>
            <person name="Wallace R."/>
            <person name="Lenaerts A."/>
            <person name="Ordway D."/>
            <person name="DeGroote M.A."/>
            <person name="Parker T."/>
            <person name="Sizemore C."/>
            <person name="Tallon L.J."/>
            <person name="Sadzewicz L.K."/>
            <person name="Sengamalay N."/>
            <person name="Fraser C.M."/>
            <person name="Hine E."/>
            <person name="Shefchek K.A."/>
            <person name="Das S.P."/>
            <person name="Tettelin H."/>
        </authorList>
    </citation>
    <scope>NUCLEOTIDE SEQUENCE [LARGE SCALE GENOMIC DNA]</scope>
    <source>
        <strain evidence="2">4042</strain>
    </source>
</reference>
<dbReference type="PATRIC" id="fig|1299334.3.peg.7622"/>
<protein>
    <submittedName>
        <fullName evidence="2">Uncharacterized protein</fullName>
    </submittedName>
</protein>
<dbReference type="EMBL" id="JAOB01000069">
    <property type="protein sequence ID" value="EUA23114.1"/>
    <property type="molecule type" value="Genomic_DNA"/>
</dbReference>
<comment type="caution">
    <text evidence="2">The sequence shown here is derived from an EMBL/GenBank/DDBJ whole genome shotgun (WGS) entry which is preliminary data.</text>
</comment>
<dbReference type="SUPFAM" id="SSF56801">
    <property type="entry name" value="Acetyl-CoA synthetase-like"/>
    <property type="match status" value="1"/>
</dbReference>
<proteinExistence type="predicted"/>
<sequence>MRRNRARQPSPVTMQSAQRDEEEPARQPSPVTMQRGGQGAVMSSDPQTIPAVLDRIARELPDHPALVTPDRTLTFGQLREEVRRPRPR</sequence>
<name>X7ZV40_MYCXE</name>
<dbReference type="Gene3D" id="3.40.50.12780">
    <property type="entry name" value="N-terminal domain of ligase-like"/>
    <property type="match status" value="1"/>
</dbReference>
<feature type="region of interest" description="Disordered" evidence="1">
    <location>
        <begin position="1"/>
        <end position="47"/>
    </location>
</feature>